<dbReference type="SUPFAM" id="SSF75217">
    <property type="entry name" value="alpha/beta knot"/>
    <property type="match status" value="1"/>
</dbReference>
<evidence type="ECO:0000256" key="5">
    <source>
        <dbReference type="ARBA" id="ARBA00022679"/>
    </source>
</evidence>
<dbReference type="Gene3D" id="3.40.1280.10">
    <property type="match status" value="1"/>
</dbReference>
<evidence type="ECO:0000256" key="2">
    <source>
        <dbReference type="ARBA" id="ARBA00022517"/>
    </source>
</evidence>
<keyword evidence="7" id="KW-0699">rRNA-binding</keyword>
<evidence type="ECO:0000256" key="1">
    <source>
        <dbReference type="ARBA" id="ARBA00008115"/>
    </source>
</evidence>
<dbReference type="InterPro" id="IPR029028">
    <property type="entry name" value="Alpha/beta_knot_MTases"/>
</dbReference>
<gene>
    <name evidence="9" type="ORF">Agub_g6018</name>
</gene>
<dbReference type="GO" id="GO:0019843">
    <property type="term" value="F:rRNA binding"/>
    <property type="evidence" value="ECO:0007669"/>
    <property type="project" value="UniProtKB-KW"/>
</dbReference>
<keyword evidence="3" id="KW-0698">rRNA processing</keyword>
<evidence type="ECO:0000256" key="6">
    <source>
        <dbReference type="ARBA" id="ARBA00022691"/>
    </source>
</evidence>
<reference evidence="9 10" key="1">
    <citation type="journal article" date="2021" name="Sci. Rep.">
        <title>Genome sequencing of the multicellular alga Astrephomene provides insights into convergent evolution of germ-soma differentiation.</title>
        <authorList>
            <person name="Yamashita S."/>
            <person name="Yamamoto K."/>
            <person name="Matsuzaki R."/>
            <person name="Suzuki S."/>
            <person name="Yamaguchi H."/>
            <person name="Hirooka S."/>
            <person name="Minakuchi Y."/>
            <person name="Miyagishima S."/>
            <person name="Kawachi M."/>
            <person name="Toyoda A."/>
            <person name="Nozaki H."/>
        </authorList>
    </citation>
    <scope>NUCLEOTIDE SEQUENCE [LARGE SCALE GENOMIC DNA]</scope>
    <source>
        <strain evidence="9 10">NIES-4017</strain>
    </source>
</reference>
<evidence type="ECO:0000256" key="7">
    <source>
        <dbReference type="ARBA" id="ARBA00022730"/>
    </source>
</evidence>
<evidence type="ECO:0008006" key="11">
    <source>
        <dbReference type="Google" id="ProtNLM"/>
    </source>
</evidence>
<dbReference type="GO" id="GO:0070475">
    <property type="term" value="P:rRNA base methylation"/>
    <property type="evidence" value="ECO:0007669"/>
    <property type="project" value="InterPro"/>
</dbReference>
<evidence type="ECO:0000256" key="8">
    <source>
        <dbReference type="ARBA" id="ARBA00022884"/>
    </source>
</evidence>
<sequence>MVQLLQKLSIRATNGPDKLMKVIKGPVTKYLPLQCRRLGFSFSAAKRVAVHDYVAQLDDVATGCVAFVVGAFAHGRIEAPYIDEELNVSEYPLSAAYCISRITNAFEMKWKIV</sequence>
<accession>A0AAD3HLB1</accession>
<organism evidence="9 10">
    <name type="scientific">Astrephomene gubernaculifera</name>
    <dbReference type="NCBI Taxonomy" id="47775"/>
    <lineage>
        <taxon>Eukaryota</taxon>
        <taxon>Viridiplantae</taxon>
        <taxon>Chlorophyta</taxon>
        <taxon>core chlorophytes</taxon>
        <taxon>Chlorophyceae</taxon>
        <taxon>CS clade</taxon>
        <taxon>Chlamydomonadales</taxon>
        <taxon>Astrephomenaceae</taxon>
        <taxon>Astrephomene</taxon>
    </lineage>
</organism>
<dbReference type="Pfam" id="PF03587">
    <property type="entry name" value="EMG1"/>
    <property type="match status" value="1"/>
</dbReference>
<dbReference type="PANTHER" id="PTHR12636:SF5">
    <property type="entry name" value="RIBOSOMAL RNA SMALL SUBUNIT METHYLTRANSFERASE NEP1"/>
    <property type="match status" value="1"/>
</dbReference>
<dbReference type="Proteomes" id="UP001054857">
    <property type="component" value="Unassembled WGS sequence"/>
</dbReference>
<name>A0AAD3HLB1_9CHLO</name>
<evidence type="ECO:0000256" key="3">
    <source>
        <dbReference type="ARBA" id="ARBA00022552"/>
    </source>
</evidence>
<dbReference type="InterPro" id="IPR029026">
    <property type="entry name" value="tRNA_m1G_MTases_N"/>
</dbReference>
<keyword evidence="10" id="KW-1185">Reference proteome</keyword>
<dbReference type="AlphaFoldDB" id="A0AAD3HLB1"/>
<evidence type="ECO:0000313" key="10">
    <source>
        <dbReference type="Proteomes" id="UP001054857"/>
    </source>
</evidence>
<dbReference type="GO" id="GO:0032040">
    <property type="term" value="C:small-subunit processome"/>
    <property type="evidence" value="ECO:0007669"/>
    <property type="project" value="TreeGrafter"/>
</dbReference>
<dbReference type="InterPro" id="IPR005304">
    <property type="entry name" value="Rbsml_bgen_MeTrfase_EMG1/NEP1"/>
</dbReference>
<keyword evidence="4" id="KW-0489">Methyltransferase</keyword>
<evidence type="ECO:0000313" key="9">
    <source>
        <dbReference type="EMBL" id="GFR44932.1"/>
    </source>
</evidence>
<dbReference type="PANTHER" id="PTHR12636">
    <property type="entry name" value="NEP1/MRA1"/>
    <property type="match status" value="1"/>
</dbReference>
<comment type="caution">
    <text evidence="9">The sequence shown here is derived from an EMBL/GenBank/DDBJ whole genome shotgun (WGS) entry which is preliminary data.</text>
</comment>
<keyword evidence="8" id="KW-0694">RNA-binding</keyword>
<keyword evidence="5" id="KW-0808">Transferase</keyword>
<protein>
    <recommendedName>
        <fullName evidence="11">Ribosomal RNA small subunit methyltransferase NEP1</fullName>
    </recommendedName>
</protein>
<dbReference type="EMBL" id="BMAR01000008">
    <property type="protein sequence ID" value="GFR44932.1"/>
    <property type="molecule type" value="Genomic_DNA"/>
</dbReference>
<evidence type="ECO:0000256" key="4">
    <source>
        <dbReference type="ARBA" id="ARBA00022603"/>
    </source>
</evidence>
<proteinExistence type="inferred from homology"/>
<keyword evidence="2" id="KW-0690">Ribosome biogenesis</keyword>
<keyword evidence="6" id="KW-0949">S-adenosyl-L-methionine</keyword>
<dbReference type="GO" id="GO:0070037">
    <property type="term" value="F:rRNA (pseudouridine) methyltransferase activity"/>
    <property type="evidence" value="ECO:0007669"/>
    <property type="project" value="InterPro"/>
</dbReference>
<comment type="similarity">
    <text evidence="1">Belongs to the class IV-like SAM-binding methyltransferase superfamily. RNA methyltransferase NEP1 family.</text>
</comment>